<feature type="signal peptide" evidence="2">
    <location>
        <begin position="1"/>
        <end position="17"/>
    </location>
</feature>
<evidence type="ECO:0000256" key="2">
    <source>
        <dbReference type="SAM" id="SignalP"/>
    </source>
</evidence>
<gene>
    <name evidence="3" type="ORF">SMACR_07370</name>
</gene>
<protein>
    <submittedName>
        <fullName evidence="3">Uncharacterized protein</fullName>
    </submittedName>
</protein>
<dbReference type="EMBL" id="NMPR01000085">
    <property type="protein sequence ID" value="KAA8631121.1"/>
    <property type="molecule type" value="Genomic_DNA"/>
</dbReference>
<sequence>MPLKYLSPLLLAGSATAFEFYGLGLKALAANNAVNAAASTDAGYKACNSVSSVVMSCSAAGSIAESVPEASQAACVCCQGNSELDPVYSNCAAYVSTALQNPSLASVYGAVYTVCASYECGAAAAPSTTKPPSAAATTSRATITSAPVIPTACSSVVSIASRCAGDDEDEVVSCLCHDTSGKTNTQVQNWASSCLPWAKSNSPEDVTVVEVLETICAAGAGAGSSLSVKATQSSGGDDESSLTNRPAFGLPTGTASSSDVDDDVTTAVTQTRIVETEAPAVSSSRSSAAGAMMVQQPLGGVAAWVVNGLVAVAGYLVV</sequence>
<feature type="region of interest" description="Disordered" evidence="1">
    <location>
        <begin position="226"/>
        <end position="262"/>
    </location>
</feature>
<dbReference type="AlphaFoldDB" id="A0A8S8ZQZ5"/>
<evidence type="ECO:0000313" key="3">
    <source>
        <dbReference type="EMBL" id="KAA8631121.1"/>
    </source>
</evidence>
<evidence type="ECO:0000313" key="4">
    <source>
        <dbReference type="Proteomes" id="UP000433876"/>
    </source>
</evidence>
<dbReference type="OMA" id="KTFATFC"/>
<proteinExistence type="predicted"/>
<dbReference type="Proteomes" id="UP000433876">
    <property type="component" value="Unassembled WGS sequence"/>
</dbReference>
<evidence type="ECO:0000256" key="1">
    <source>
        <dbReference type="SAM" id="MobiDB-lite"/>
    </source>
</evidence>
<reference evidence="3 4" key="1">
    <citation type="submission" date="2017-07" db="EMBL/GenBank/DDBJ databases">
        <title>Genome sequence of the Sordaria macrospora wild type strain R19027.</title>
        <authorList>
            <person name="Nowrousian M."/>
            <person name="Teichert I."/>
            <person name="Kueck U."/>
        </authorList>
    </citation>
    <scope>NUCLEOTIDE SEQUENCE [LARGE SCALE GENOMIC DNA]</scope>
    <source>
        <strain evidence="3 4">R19027</strain>
        <tissue evidence="3">Mycelium</tissue>
    </source>
</reference>
<feature type="chain" id="PRO_5035859288" evidence="2">
    <location>
        <begin position="18"/>
        <end position="318"/>
    </location>
</feature>
<comment type="caution">
    <text evidence="3">The sequence shown here is derived from an EMBL/GenBank/DDBJ whole genome shotgun (WGS) entry which is preliminary data.</text>
</comment>
<dbReference type="VEuPathDB" id="FungiDB:SMAC_07370"/>
<name>A0A8S8ZQZ5_SORMA</name>
<feature type="compositionally biased region" description="Polar residues" evidence="1">
    <location>
        <begin position="226"/>
        <end position="235"/>
    </location>
</feature>
<accession>A0A8S8ZQZ5</accession>
<keyword evidence="2" id="KW-0732">Signal</keyword>
<organism evidence="3 4">
    <name type="scientific">Sordaria macrospora</name>
    <dbReference type="NCBI Taxonomy" id="5147"/>
    <lineage>
        <taxon>Eukaryota</taxon>
        <taxon>Fungi</taxon>
        <taxon>Dikarya</taxon>
        <taxon>Ascomycota</taxon>
        <taxon>Pezizomycotina</taxon>
        <taxon>Sordariomycetes</taxon>
        <taxon>Sordariomycetidae</taxon>
        <taxon>Sordariales</taxon>
        <taxon>Sordariaceae</taxon>
        <taxon>Sordaria</taxon>
    </lineage>
</organism>